<gene>
    <name evidence="1" type="ORF">Acr_04g0007740</name>
</gene>
<reference evidence="1 2" key="1">
    <citation type="submission" date="2019-07" db="EMBL/GenBank/DDBJ databases">
        <title>De Novo Assembly of kiwifruit Actinidia rufa.</title>
        <authorList>
            <person name="Sugita-Konishi S."/>
            <person name="Sato K."/>
            <person name="Mori E."/>
            <person name="Abe Y."/>
            <person name="Kisaki G."/>
            <person name="Hamano K."/>
            <person name="Suezawa K."/>
            <person name="Otani M."/>
            <person name="Fukuda T."/>
            <person name="Manabe T."/>
            <person name="Gomi K."/>
            <person name="Tabuchi M."/>
            <person name="Akimitsu K."/>
            <person name="Kataoka I."/>
        </authorList>
    </citation>
    <scope>NUCLEOTIDE SEQUENCE [LARGE SCALE GENOMIC DNA]</scope>
    <source>
        <strain evidence="2">cv. Fuchu</strain>
    </source>
</reference>
<evidence type="ECO:0000313" key="1">
    <source>
        <dbReference type="EMBL" id="GFY86036.1"/>
    </source>
</evidence>
<accession>A0A7J0EIK7</accession>
<dbReference type="AlphaFoldDB" id="A0A7J0EIK7"/>
<dbReference type="Proteomes" id="UP000585474">
    <property type="component" value="Unassembled WGS sequence"/>
</dbReference>
<keyword evidence="2" id="KW-1185">Reference proteome</keyword>
<evidence type="ECO:0000313" key="2">
    <source>
        <dbReference type="Proteomes" id="UP000585474"/>
    </source>
</evidence>
<sequence length="85" mass="9430">MPGRFGSLRTFLVLVLVLVVSSLFFISEARVLNAPKHRILLEASETVFDRSDIESVETSGEMVFITHARFLKELEQSGPSPGEGH</sequence>
<name>A0A7J0EIK7_9ERIC</name>
<organism evidence="1 2">
    <name type="scientific">Actinidia rufa</name>
    <dbReference type="NCBI Taxonomy" id="165716"/>
    <lineage>
        <taxon>Eukaryota</taxon>
        <taxon>Viridiplantae</taxon>
        <taxon>Streptophyta</taxon>
        <taxon>Embryophyta</taxon>
        <taxon>Tracheophyta</taxon>
        <taxon>Spermatophyta</taxon>
        <taxon>Magnoliopsida</taxon>
        <taxon>eudicotyledons</taxon>
        <taxon>Gunneridae</taxon>
        <taxon>Pentapetalae</taxon>
        <taxon>asterids</taxon>
        <taxon>Ericales</taxon>
        <taxon>Actinidiaceae</taxon>
        <taxon>Actinidia</taxon>
    </lineage>
</organism>
<proteinExistence type="predicted"/>
<dbReference type="EMBL" id="BJWL01000004">
    <property type="protein sequence ID" value="GFY86036.1"/>
    <property type="molecule type" value="Genomic_DNA"/>
</dbReference>
<comment type="caution">
    <text evidence="1">The sequence shown here is derived from an EMBL/GenBank/DDBJ whole genome shotgun (WGS) entry which is preliminary data.</text>
</comment>
<protein>
    <submittedName>
        <fullName evidence="1">Uncharacterized protein</fullName>
    </submittedName>
</protein>